<evidence type="ECO:0000256" key="7">
    <source>
        <dbReference type="RuleBase" id="RU003971"/>
    </source>
</evidence>
<dbReference type="InterPro" id="IPR015917">
    <property type="entry name" value="Pept_C14A"/>
</dbReference>
<keyword evidence="12" id="KW-1185">Reference proteome</keyword>
<feature type="region of interest" description="Disordered" evidence="8">
    <location>
        <begin position="1"/>
        <end position="43"/>
    </location>
</feature>
<name>A0A4W3IV18_CALMI</name>
<keyword evidence="3" id="KW-0053">Apoptosis</keyword>
<evidence type="ECO:0000256" key="3">
    <source>
        <dbReference type="ARBA" id="ARBA00022703"/>
    </source>
</evidence>
<dbReference type="AlphaFoldDB" id="A0A4W3IV18"/>
<dbReference type="GeneTree" id="ENSGT00940000153232"/>
<proteinExistence type="inferred from homology"/>
<dbReference type="KEGG" id="cmk:103187405"/>
<dbReference type="OrthoDB" id="6116485at2759"/>
<dbReference type="Pfam" id="PF00656">
    <property type="entry name" value="Peptidase_C14"/>
    <property type="match status" value="1"/>
</dbReference>
<dbReference type="GO" id="GO:0005737">
    <property type="term" value="C:cytoplasm"/>
    <property type="evidence" value="ECO:0007669"/>
    <property type="project" value="TreeGrafter"/>
</dbReference>
<evidence type="ECO:0000256" key="8">
    <source>
        <dbReference type="SAM" id="MobiDB-lite"/>
    </source>
</evidence>
<dbReference type="GO" id="GO:0004197">
    <property type="term" value="F:cysteine-type endopeptidase activity"/>
    <property type="evidence" value="ECO:0007669"/>
    <property type="project" value="InterPro"/>
</dbReference>
<dbReference type="InterPro" id="IPR011600">
    <property type="entry name" value="Pept_C14_caspase"/>
</dbReference>
<evidence type="ECO:0000256" key="2">
    <source>
        <dbReference type="ARBA" id="ARBA00022670"/>
    </source>
</evidence>
<dbReference type="PANTHER" id="PTHR10454">
    <property type="entry name" value="CASPASE"/>
    <property type="match status" value="1"/>
</dbReference>
<dbReference type="PROSITE" id="PS50208">
    <property type="entry name" value="CASPASE_P20"/>
    <property type="match status" value="1"/>
</dbReference>
<comment type="similarity">
    <text evidence="1 7">Belongs to the peptidase C14A family.</text>
</comment>
<dbReference type="FunFam" id="3.40.50.1460:FF:000001">
    <property type="entry name" value="Caspase-3 preproprotein"/>
    <property type="match status" value="1"/>
</dbReference>
<evidence type="ECO:0000313" key="11">
    <source>
        <dbReference type="Ensembl" id="ENSCMIP00000034404.1"/>
    </source>
</evidence>
<evidence type="ECO:0000313" key="12">
    <source>
        <dbReference type="Proteomes" id="UP000314986"/>
    </source>
</evidence>
<dbReference type="GO" id="GO:0043525">
    <property type="term" value="P:positive regulation of neuron apoptotic process"/>
    <property type="evidence" value="ECO:0007669"/>
    <property type="project" value="TreeGrafter"/>
</dbReference>
<dbReference type="OMA" id="ENTGMNV"/>
<dbReference type="InterPro" id="IPR002398">
    <property type="entry name" value="Pept_C14"/>
</dbReference>
<dbReference type="PANTHER" id="PTHR10454:SF246">
    <property type="entry name" value="CASPASE-7-LIKE ISOFORM X1"/>
    <property type="match status" value="1"/>
</dbReference>
<dbReference type="CDD" id="cd00032">
    <property type="entry name" value="CASc"/>
    <property type="match status" value="1"/>
</dbReference>
<dbReference type="SMART" id="SM00115">
    <property type="entry name" value="CASc"/>
    <property type="match status" value="1"/>
</dbReference>
<dbReference type="GO" id="GO:0006915">
    <property type="term" value="P:apoptotic process"/>
    <property type="evidence" value="ECO:0007669"/>
    <property type="project" value="UniProtKB-KW"/>
</dbReference>
<reference evidence="11" key="4">
    <citation type="submission" date="2025-08" db="UniProtKB">
        <authorList>
            <consortium name="Ensembl"/>
        </authorList>
    </citation>
    <scope>IDENTIFICATION</scope>
</reference>
<reference evidence="12" key="1">
    <citation type="journal article" date="2006" name="Science">
        <title>Ancient noncoding elements conserved in the human genome.</title>
        <authorList>
            <person name="Venkatesh B."/>
            <person name="Kirkness E.F."/>
            <person name="Loh Y.H."/>
            <person name="Halpern A.L."/>
            <person name="Lee A.P."/>
            <person name="Johnson J."/>
            <person name="Dandona N."/>
            <person name="Viswanathan L.D."/>
            <person name="Tay A."/>
            <person name="Venter J.C."/>
            <person name="Strausberg R.L."/>
            <person name="Brenner S."/>
        </authorList>
    </citation>
    <scope>NUCLEOTIDE SEQUENCE [LARGE SCALE GENOMIC DNA]</scope>
</reference>
<protein>
    <submittedName>
        <fullName evidence="11">Caspase 3, apoptosis-related cysteine peptidase a</fullName>
    </submittedName>
</protein>
<dbReference type="PRINTS" id="PR00376">
    <property type="entry name" value="IL1BCENZYME"/>
</dbReference>
<dbReference type="InterPro" id="IPR029030">
    <property type="entry name" value="Caspase-like_dom_sf"/>
</dbReference>
<dbReference type="Gene3D" id="3.40.50.1460">
    <property type="match status" value="1"/>
</dbReference>
<keyword evidence="6" id="KW-0865">Zymogen</keyword>
<reference evidence="12" key="3">
    <citation type="journal article" date="2014" name="Nature">
        <title>Elephant shark genome provides unique insights into gnathostome evolution.</title>
        <authorList>
            <consortium name="International Elephant Shark Genome Sequencing Consortium"/>
            <person name="Venkatesh B."/>
            <person name="Lee A.P."/>
            <person name="Ravi V."/>
            <person name="Maurya A.K."/>
            <person name="Lian M.M."/>
            <person name="Swann J.B."/>
            <person name="Ohta Y."/>
            <person name="Flajnik M.F."/>
            <person name="Sutoh Y."/>
            <person name="Kasahara M."/>
            <person name="Hoon S."/>
            <person name="Gangu V."/>
            <person name="Roy S.W."/>
            <person name="Irimia M."/>
            <person name="Korzh V."/>
            <person name="Kondrychyn I."/>
            <person name="Lim Z.W."/>
            <person name="Tay B.H."/>
            <person name="Tohari S."/>
            <person name="Kong K.W."/>
            <person name="Ho S."/>
            <person name="Lorente-Galdos B."/>
            <person name="Quilez J."/>
            <person name="Marques-Bonet T."/>
            <person name="Raney B.J."/>
            <person name="Ingham P.W."/>
            <person name="Tay A."/>
            <person name="Hillier L.W."/>
            <person name="Minx P."/>
            <person name="Boehm T."/>
            <person name="Wilson R.K."/>
            <person name="Brenner S."/>
            <person name="Warren W.C."/>
        </authorList>
    </citation>
    <scope>NUCLEOTIDE SEQUENCE [LARGE SCALE GENOMIC DNA]</scope>
</reference>
<reference evidence="11" key="5">
    <citation type="submission" date="2025-09" db="UniProtKB">
        <authorList>
            <consortium name="Ensembl"/>
        </authorList>
    </citation>
    <scope>IDENTIFICATION</scope>
</reference>
<dbReference type="Ensembl" id="ENSCMIT00000034922.1">
    <property type="protein sequence ID" value="ENSCMIP00000034404.1"/>
    <property type="gene ID" value="ENSCMIG00000014603.1"/>
</dbReference>
<dbReference type="InterPro" id="IPR016129">
    <property type="entry name" value="Caspase_his_AS"/>
</dbReference>
<evidence type="ECO:0000259" key="10">
    <source>
        <dbReference type="PROSITE" id="PS50208"/>
    </source>
</evidence>
<feature type="domain" description="Caspase family p10" evidence="9">
    <location>
        <begin position="199"/>
        <end position="292"/>
    </location>
</feature>
<sequence>MSEFERTAHPDGAMSGGDCIDARPSEGTGGNVQKQHVGDNKEVDPIPNDQCIKYKMDYQCIGYCIIFNNKHFDPQTGMNVRNGTDEDVGRLQKTFKSLGFNVQIHNDKSCSDMSKTLVDVSMKDHTEMASFVCVILSHGEEGLIYGTDGAIKFNELIRVFKGNNCKTLVGKPKMFFVQACRGNEFDSGVEVDSVGEENSSQKIPIEADFLYVYSTAPGYYSWRNTSKGSWFIESLCHVLNTYGKKLEIMQILTKVNHKVALEFESVSAPEYSGMKQIPCIISMLTKEVYFNH</sequence>
<dbReference type="PROSITE" id="PS50207">
    <property type="entry name" value="CASPASE_P10"/>
    <property type="match status" value="1"/>
</dbReference>
<evidence type="ECO:0000259" key="9">
    <source>
        <dbReference type="PROSITE" id="PS50207"/>
    </source>
</evidence>
<dbReference type="PROSITE" id="PS01121">
    <property type="entry name" value="CASPASE_HIS"/>
    <property type="match status" value="1"/>
</dbReference>
<organism evidence="11 12">
    <name type="scientific">Callorhinchus milii</name>
    <name type="common">Ghost shark</name>
    <dbReference type="NCBI Taxonomy" id="7868"/>
    <lineage>
        <taxon>Eukaryota</taxon>
        <taxon>Metazoa</taxon>
        <taxon>Chordata</taxon>
        <taxon>Craniata</taxon>
        <taxon>Vertebrata</taxon>
        <taxon>Chondrichthyes</taxon>
        <taxon>Holocephali</taxon>
        <taxon>Chimaeriformes</taxon>
        <taxon>Callorhinchidae</taxon>
        <taxon>Callorhinchus</taxon>
    </lineage>
</organism>
<dbReference type="STRING" id="7868.ENSCMIP00000034404"/>
<feature type="domain" description="Caspase family p20" evidence="10">
    <location>
        <begin position="62"/>
        <end position="184"/>
    </location>
</feature>
<dbReference type="InterPro" id="IPR002138">
    <property type="entry name" value="Pept_C14_p10"/>
</dbReference>
<dbReference type="InParanoid" id="A0A4W3IV18"/>
<keyword evidence="5" id="KW-0788">Thiol protease</keyword>
<dbReference type="PROSITE" id="PS01122">
    <property type="entry name" value="CASPASE_CYS"/>
    <property type="match status" value="1"/>
</dbReference>
<dbReference type="SUPFAM" id="SSF52129">
    <property type="entry name" value="Caspase-like"/>
    <property type="match status" value="1"/>
</dbReference>
<evidence type="ECO:0000256" key="5">
    <source>
        <dbReference type="ARBA" id="ARBA00022807"/>
    </source>
</evidence>
<keyword evidence="2" id="KW-0645">Protease</keyword>
<evidence type="ECO:0000256" key="6">
    <source>
        <dbReference type="ARBA" id="ARBA00023145"/>
    </source>
</evidence>
<dbReference type="InterPro" id="IPR001309">
    <property type="entry name" value="Pept_C14_p20"/>
</dbReference>
<dbReference type="Proteomes" id="UP000314986">
    <property type="component" value="Unassembled WGS sequence"/>
</dbReference>
<accession>A0A4W3IV18</accession>
<evidence type="ECO:0000256" key="1">
    <source>
        <dbReference type="ARBA" id="ARBA00010134"/>
    </source>
</evidence>
<keyword evidence="4" id="KW-0378">Hydrolase</keyword>
<dbReference type="GO" id="GO:0006508">
    <property type="term" value="P:proteolysis"/>
    <property type="evidence" value="ECO:0007669"/>
    <property type="project" value="UniProtKB-KW"/>
</dbReference>
<evidence type="ECO:0000256" key="4">
    <source>
        <dbReference type="ARBA" id="ARBA00022801"/>
    </source>
</evidence>
<dbReference type="GeneID" id="103187405"/>
<reference evidence="12" key="2">
    <citation type="journal article" date="2007" name="PLoS Biol.">
        <title>Survey sequencing and comparative analysis of the elephant shark (Callorhinchus milii) genome.</title>
        <authorList>
            <person name="Venkatesh B."/>
            <person name="Kirkness E.F."/>
            <person name="Loh Y.H."/>
            <person name="Halpern A.L."/>
            <person name="Lee A.P."/>
            <person name="Johnson J."/>
            <person name="Dandona N."/>
            <person name="Viswanathan L.D."/>
            <person name="Tay A."/>
            <person name="Venter J.C."/>
            <person name="Strausberg R.L."/>
            <person name="Brenner S."/>
        </authorList>
    </citation>
    <scope>NUCLEOTIDE SEQUENCE [LARGE SCALE GENOMIC DNA]</scope>
</reference>
<dbReference type="InterPro" id="IPR033139">
    <property type="entry name" value="Caspase_cys_AS"/>
</dbReference>
<gene>
    <name evidence="11" type="primary">LOC103187405</name>
</gene>